<evidence type="ECO:0000256" key="3">
    <source>
        <dbReference type="ARBA" id="ARBA00022692"/>
    </source>
</evidence>
<keyword evidence="7" id="KW-0675">Receptor</keyword>
<dbReference type="PRINTS" id="PR00237">
    <property type="entry name" value="GPCRRHODOPSN"/>
</dbReference>
<dbReference type="GO" id="GO:0005886">
    <property type="term" value="C:plasma membrane"/>
    <property type="evidence" value="ECO:0007669"/>
    <property type="project" value="UniProtKB-SubCell"/>
</dbReference>
<keyword evidence="5" id="KW-0297">G-protein coupled receptor</keyword>
<feature type="transmembrane region" description="Helical" evidence="10">
    <location>
        <begin position="40"/>
        <end position="58"/>
    </location>
</feature>
<reference evidence="12 13" key="1">
    <citation type="submission" date="2020-08" db="EMBL/GenBank/DDBJ databases">
        <authorList>
            <person name="Koutsovoulos G."/>
            <person name="Danchin GJ E."/>
        </authorList>
    </citation>
    <scope>NUCLEOTIDE SEQUENCE [LARGE SCALE GENOMIC DNA]</scope>
</reference>
<keyword evidence="2" id="KW-1003">Cell membrane</keyword>
<accession>A0A6V7VT58</accession>
<evidence type="ECO:0000256" key="7">
    <source>
        <dbReference type="ARBA" id="ARBA00023170"/>
    </source>
</evidence>
<dbReference type="PANTHER" id="PTHR24230:SF154">
    <property type="entry name" value="G-PROTEIN COUPLED RECEPTORS FAMILY 1 PROFILE DOMAIN-CONTAINING PROTEIN"/>
    <property type="match status" value="1"/>
</dbReference>
<feature type="region of interest" description="Disordered" evidence="9">
    <location>
        <begin position="537"/>
        <end position="574"/>
    </location>
</feature>
<feature type="compositionally biased region" description="Low complexity" evidence="9">
    <location>
        <begin position="662"/>
        <end position="677"/>
    </location>
</feature>
<dbReference type="GO" id="GO:0007218">
    <property type="term" value="P:neuropeptide signaling pathway"/>
    <property type="evidence" value="ECO:0007669"/>
    <property type="project" value="TreeGrafter"/>
</dbReference>
<feature type="transmembrane region" description="Helical" evidence="10">
    <location>
        <begin position="79"/>
        <end position="98"/>
    </location>
</feature>
<dbReference type="PANTHER" id="PTHR24230">
    <property type="entry name" value="G-PROTEIN COUPLED RECEPTOR"/>
    <property type="match status" value="1"/>
</dbReference>
<keyword evidence="6 10" id="KW-0472">Membrane</keyword>
<dbReference type="Pfam" id="PF00001">
    <property type="entry name" value="7tm_1"/>
    <property type="match status" value="1"/>
</dbReference>
<dbReference type="EMBL" id="CAJEWN010000313">
    <property type="protein sequence ID" value="CAD2178130.1"/>
    <property type="molecule type" value="Genomic_DNA"/>
</dbReference>
<dbReference type="AlphaFoldDB" id="A0A6V7VT58"/>
<evidence type="ECO:0000256" key="10">
    <source>
        <dbReference type="SAM" id="Phobius"/>
    </source>
</evidence>
<proteinExistence type="predicted"/>
<dbReference type="Gene3D" id="1.20.1070.10">
    <property type="entry name" value="Rhodopsin 7-helix transmembrane proteins"/>
    <property type="match status" value="2"/>
</dbReference>
<dbReference type="InterPro" id="IPR017452">
    <property type="entry name" value="GPCR_Rhodpsn_7TM"/>
</dbReference>
<feature type="compositionally biased region" description="Basic and acidic residues" evidence="9">
    <location>
        <begin position="358"/>
        <end position="368"/>
    </location>
</feature>
<evidence type="ECO:0000256" key="5">
    <source>
        <dbReference type="ARBA" id="ARBA00023040"/>
    </source>
</evidence>
<keyword evidence="8" id="KW-0807">Transducer</keyword>
<organism evidence="12 13">
    <name type="scientific">Meloidogyne enterolobii</name>
    <name type="common">Root-knot nematode worm</name>
    <name type="synonym">Meloidogyne mayaguensis</name>
    <dbReference type="NCBI Taxonomy" id="390850"/>
    <lineage>
        <taxon>Eukaryota</taxon>
        <taxon>Metazoa</taxon>
        <taxon>Ecdysozoa</taxon>
        <taxon>Nematoda</taxon>
        <taxon>Chromadorea</taxon>
        <taxon>Rhabditida</taxon>
        <taxon>Tylenchina</taxon>
        <taxon>Tylenchomorpha</taxon>
        <taxon>Tylenchoidea</taxon>
        <taxon>Meloidogynidae</taxon>
        <taxon>Meloidogyninae</taxon>
        <taxon>Meloidogyne</taxon>
    </lineage>
</organism>
<comment type="subcellular location">
    <subcellularLocation>
        <location evidence="1">Cell membrane</location>
        <topology evidence="1">Multi-pass membrane protein</topology>
    </subcellularLocation>
</comment>
<evidence type="ECO:0000256" key="2">
    <source>
        <dbReference type="ARBA" id="ARBA00022475"/>
    </source>
</evidence>
<evidence type="ECO:0000256" key="9">
    <source>
        <dbReference type="SAM" id="MobiDB-lite"/>
    </source>
</evidence>
<evidence type="ECO:0000313" key="12">
    <source>
        <dbReference type="EMBL" id="CAD2178130.1"/>
    </source>
</evidence>
<feature type="transmembrane region" description="Helical" evidence="10">
    <location>
        <begin position="118"/>
        <end position="139"/>
    </location>
</feature>
<dbReference type="GO" id="GO:0008528">
    <property type="term" value="F:G protein-coupled peptide receptor activity"/>
    <property type="evidence" value="ECO:0007669"/>
    <property type="project" value="TreeGrafter"/>
</dbReference>
<evidence type="ECO:0000256" key="4">
    <source>
        <dbReference type="ARBA" id="ARBA00022989"/>
    </source>
</evidence>
<name>A0A6V7VT58_MELEN</name>
<evidence type="ECO:0000259" key="11">
    <source>
        <dbReference type="PROSITE" id="PS50262"/>
    </source>
</evidence>
<feature type="region of interest" description="Disordered" evidence="9">
    <location>
        <begin position="344"/>
        <end position="388"/>
    </location>
</feature>
<feature type="transmembrane region" description="Helical" evidence="10">
    <location>
        <begin position="246"/>
        <end position="267"/>
    </location>
</feature>
<dbReference type="SUPFAM" id="SSF81321">
    <property type="entry name" value="Family A G protein-coupled receptor-like"/>
    <property type="match status" value="1"/>
</dbReference>
<evidence type="ECO:0000256" key="6">
    <source>
        <dbReference type="ARBA" id="ARBA00023136"/>
    </source>
</evidence>
<dbReference type="PROSITE" id="PS50262">
    <property type="entry name" value="G_PROTEIN_RECEP_F1_2"/>
    <property type="match status" value="1"/>
</dbReference>
<protein>
    <recommendedName>
        <fullName evidence="11">G-protein coupled receptors family 1 profile domain-containing protein</fullName>
    </recommendedName>
</protein>
<comment type="caution">
    <text evidence="12">The sequence shown here is derived from an EMBL/GenBank/DDBJ whole genome shotgun (WGS) entry which is preliminary data.</text>
</comment>
<feature type="region of interest" description="Disordered" evidence="9">
    <location>
        <begin position="1"/>
        <end position="23"/>
    </location>
</feature>
<dbReference type="OrthoDB" id="6435638at2759"/>
<feature type="transmembrane region" description="Helical" evidence="10">
    <location>
        <begin position="160"/>
        <end position="181"/>
    </location>
</feature>
<dbReference type="InterPro" id="IPR000276">
    <property type="entry name" value="GPCR_Rhodpsn"/>
</dbReference>
<evidence type="ECO:0000256" key="1">
    <source>
        <dbReference type="ARBA" id="ARBA00004651"/>
    </source>
</evidence>
<feature type="transmembrane region" description="Helical" evidence="10">
    <location>
        <begin position="588"/>
        <end position="609"/>
    </location>
</feature>
<feature type="domain" description="G-protein coupled receptors family 1 profile" evidence="11">
    <location>
        <begin position="53"/>
        <end position="645"/>
    </location>
</feature>
<evidence type="ECO:0000256" key="8">
    <source>
        <dbReference type="ARBA" id="ARBA00023224"/>
    </source>
</evidence>
<feature type="compositionally biased region" description="Low complexity" evidence="9">
    <location>
        <begin position="548"/>
        <end position="563"/>
    </location>
</feature>
<sequence length="677" mass="77105">MVVTQIKPTTQTTSPSSSKNSTEENIILPPEHLFSDYIEIVYLGSVILTGLTLNFCVLKRLLIEKKMTERGGRPKNGFVLLKLNLNISDLLILLIHALGKLGWLITYEWKGGECLCRIFNFLSMFTLYLSSNIVICIALDRLTTVLNAQKLNMGQQKLNLVRIMLIFAWLFSILFSLPQLFVWTTYNPFRNSQSQGWVQCTDIWSIDRYERYLLEQHQPNTNILQKNNSNLEKFVLSPLIQNGYELIHLFLVFYGPLIVLIICYALISTRLIRFAANNPRNIAKTPQSTAQQNCSVTNNEINNRKNGWKRRCSKRASVKSFPAVRLYCQINDSRDCIHQPVLSPTPEKSSFTNENDCEIDKNNMKSSEDLPQTTSPIPPLNGSVSPNNKNYIRRSSRLCNCRSSISTNSSSNFIHLTPSKQQNQVEIDQENFSSAKRIFVRLRNSFTLRFSKSHRLLVPNNIPLNCSGESWEDARIGEEESYDVEKAENEKRNKSPNICEGYRPLSASLGHYNPRYRQKRSGSNGVGGICSALKKHQQNHQNSSELPSSKNRSSSIRSSSVSTIGGGCKGTSCSSSLPLWRRHLKSRAFRATLLVILAHVLLWSPYNFYALMKHCNERIYEQLSEQANVLKDLQFLIVLINPFLYGFGRRIQGKEGNTGKDTNNNNNQNNHQNTQNS</sequence>
<keyword evidence="4 10" id="KW-1133">Transmembrane helix</keyword>
<feature type="region of interest" description="Disordered" evidence="9">
    <location>
        <begin position="655"/>
        <end position="677"/>
    </location>
</feature>
<keyword evidence="3 10" id="KW-0812">Transmembrane</keyword>
<gene>
    <name evidence="12" type="ORF">MENT_LOCUS30053</name>
</gene>
<dbReference type="Proteomes" id="UP000580250">
    <property type="component" value="Unassembled WGS sequence"/>
</dbReference>
<evidence type="ECO:0000313" key="13">
    <source>
        <dbReference type="Proteomes" id="UP000580250"/>
    </source>
</evidence>